<dbReference type="InterPro" id="IPR036259">
    <property type="entry name" value="MFS_trans_sf"/>
</dbReference>
<dbReference type="PROSITE" id="PS50850">
    <property type="entry name" value="MFS"/>
    <property type="match status" value="1"/>
</dbReference>
<proteinExistence type="predicted"/>
<dbReference type="GeneID" id="64219586"/>
<evidence type="ECO:0000256" key="2">
    <source>
        <dbReference type="ARBA" id="ARBA00022448"/>
    </source>
</evidence>
<dbReference type="InterPro" id="IPR011701">
    <property type="entry name" value="MFS"/>
</dbReference>
<feature type="transmembrane region" description="Helical" evidence="7">
    <location>
        <begin position="41"/>
        <end position="59"/>
    </location>
</feature>
<evidence type="ECO:0000256" key="5">
    <source>
        <dbReference type="ARBA" id="ARBA00022989"/>
    </source>
</evidence>
<evidence type="ECO:0000313" key="10">
    <source>
        <dbReference type="Proteomes" id="UP000239833"/>
    </source>
</evidence>
<sequence>MQTETMEGRRKVFSPFVIQLLMIMFIVEFVKGALLLTILPIYMKTILGASAFIVGWTLAAQYIGDNAFRTPVGWFIDKFGYRISMLTGVICTFGSVVMMATLTQYGWIILACALLGIGTAPLWPAVISGTTEVAGEKAKGVVMSVVYMAWLSGTGLGPVIINFFISDNSYTKAFWLLLISMGLVVLIAFFLPNQIRKNVISKNDVEFAESLTQSAPKTGTGKRWERVRQYLGEVKRDMNKMAVSRLLFPAMFIQTFALGILTPILTIYAREILHLSPNQYSLFLVVGGGVIVLLLMPVGKLVDKFGTTWFLTAGLIISSASLMAITFMPNMTLIYVLVIALGLGYAMIIPSWNALIASAVPPEKRGVVWGFFLTIEGLGIIVGPIVSGKLWDLFNYHVPFITSGFSLLVLLILGWRISSKQTRLSAA</sequence>
<keyword evidence="5 7" id="KW-1133">Transmembrane helix</keyword>
<evidence type="ECO:0000259" key="8">
    <source>
        <dbReference type="PROSITE" id="PS50850"/>
    </source>
</evidence>
<feature type="transmembrane region" description="Helical" evidence="7">
    <location>
        <begin position="308"/>
        <end position="327"/>
    </location>
</feature>
<dbReference type="EMBL" id="CP019655">
    <property type="protein sequence ID" value="AVF27161.1"/>
    <property type="molecule type" value="Genomic_DNA"/>
</dbReference>
<feature type="transmembrane region" description="Helical" evidence="7">
    <location>
        <begin position="173"/>
        <end position="192"/>
    </location>
</feature>
<reference evidence="10" key="1">
    <citation type="submission" date="2017-02" db="EMBL/GenBank/DDBJ databases">
        <title>Delineation of Paenibacillus larvae strains originating from foulbrood outbreaks.</title>
        <authorList>
            <person name="Beims H."/>
            <person name="Bunk B."/>
            <person name="Sproeer C."/>
            <person name="Mohr K.I."/>
            <person name="Pradella S."/>
            <person name="Guenther G."/>
            <person name="Rohde M."/>
            <person name="von der Ohe W."/>
            <person name="Steinert M."/>
        </authorList>
    </citation>
    <scope>NUCLEOTIDE SEQUENCE [LARGE SCALE GENOMIC DNA]</scope>
    <source>
        <strain evidence="10">Eric_III</strain>
    </source>
</reference>
<dbReference type="STRING" id="147375.BXP28_07725"/>
<keyword evidence="4 7" id="KW-0812">Transmembrane</keyword>
<feature type="transmembrane region" description="Helical" evidence="7">
    <location>
        <begin position="280"/>
        <end position="296"/>
    </location>
</feature>
<feature type="transmembrane region" description="Helical" evidence="7">
    <location>
        <begin position="12"/>
        <end position="35"/>
    </location>
</feature>
<feature type="domain" description="Major facilitator superfamily (MFS) profile" evidence="8">
    <location>
        <begin position="16"/>
        <end position="422"/>
    </location>
</feature>
<organism evidence="9 10">
    <name type="scientific">Paenibacillus larvae subsp. larvae</name>
    <dbReference type="NCBI Taxonomy" id="147375"/>
    <lineage>
        <taxon>Bacteria</taxon>
        <taxon>Bacillati</taxon>
        <taxon>Bacillota</taxon>
        <taxon>Bacilli</taxon>
        <taxon>Bacillales</taxon>
        <taxon>Paenibacillaceae</taxon>
        <taxon>Paenibacillus</taxon>
    </lineage>
</organism>
<feature type="transmembrane region" description="Helical" evidence="7">
    <location>
        <begin position="246"/>
        <end position="268"/>
    </location>
</feature>
<dbReference type="RefSeq" id="WP_230460702.1">
    <property type="nucleotide sequence ID" value="NZ_CP019655.1"/>
</dbReference>
<keyword evidence="3" id="KW-1003">Cell membrane</keyword>
<dbReference type="PANTHER" id="PTHR23517">
    <property type="entry name" value="RESISTANCE PROTEIN MDTM, PUTATIVE-RELATED-RELATED"/>
    <property type="match status" value="1"/>
</dbReference>
<feature type="transmembrane region" description="Helical" evidence="7">
    <location>
        <begin position="367"/>
        <end position="387"/>
    </location>
</feature>
<comment type="subcellular location">
    <subcellularLocation>
        <location evidence="1">Cell membrane</location>
        <topology evidence="1">Multi-pass membrane protein</topology>
    </subcellularLocation>
</comment>
<gene>
    <name evidence="9" type="ORF">ERICIII_03034</name>
</gene>
<dbReference type="InterPro" id="IPR050171">
    <property type="entry name" value="MFS_Transporters"/>
</dbReference>
<dbReference type="GO" id="GO:0005886">
    <property type="term" value="C:plasma membrane"/>
    <property type="evidence" value="ECO:0007669"/>
    <property type="project" value="UniProtKB-SubCell"/>
</dbReference>
<keyword evidence="2" id="KW-0813">Transport</keyword>
<dbReference type="GO" id="GO:0022857">
    <property type="term" value="F:transmembrane transporter activity"/>
    <property type="evidence" value="ECO:0007669"/>
    <property type="project" value="InterPro"/>
</dbReference>
<evidence type="ECO:0000313" key="9">
    <source>
        <dbReference type="EMBL" id="AVF27161.1"/>
    </source>
</evidence>
<name>A0A2L1UFU9_9BACL</name>
<accession>A0A2L1UFU9</accession>
<dbReference type="AlphaFoldDB" id="A0A2L1UFU9"/>
<feature type="transmembrane region" description="Helical" evidence="7">
    <location>
        <begin position="79"/>
        <end position="99"/>
    </location>
</feature>
<feature type="transmembrane region" description="Helical" evidence="7">
    <location>
        <begin position="393"/>
        <end position="415"/>
    </location>
</feature>
<evidence type="ECO:0000256" key="3">
    <source>
        <dbReference type="ARBA" id="ARBA00022475"/>
    </source>
</evidence>
<dbReference type="Pfam" id="PF07690">
    <property type="entry name" value="MFS_1"/>
    <property type="match status" value="2"/>
</dbReference>
<dbReference type="Proteomes" id="UP000239833">
    <property type="component" value="Chromosome"/>
</dbReference>
<evidence type="ECO:0000256" key="6">
    <source>
        <dbReference type="ARBA" id="ARBA00023136"/>
    </source>
</evidence>
<feature type="transmembrane region" description="Helical" evidence="7">
    <location>
        <begin position="333"/>
        <end position="355"/>
    </location>
</feature>
<evidence type="ECO:0000256" key="7">
    <source>
        <dbReference type="SAM" id="Phobius"/>
    </source>
</evidence>
<dbReference type="Gene3D" id="1.20.1250.20">
    <property type="entry name" value="MFS general substrate transporter like domains"/>
    <property type="match status" value="2"/>
</dbReference>
<dbReference type="SUPFAM" id="SSF103473">
    <property type="entry name" value="MFS general substrate transporter"/>
    <property type="match status" value="1"/>
</dbReference>
<feature type="transmembrane region" description="Helical" evidence="7">
    <location>
        <begin position="105"/>
        <end position="128"/>
    </location>
</feature>
<dbReference type="CDD" id="cd17325">
    <property type="entry name" value="MFS_MdtG_SLC18_like"/>
    <property type="match status" value="1"/>
</dbReference>
<protein>
    <submittedName>
        <fullName evidence="9">Transporter, major facilitator family protein</fullName>
    </submittedName>
</protein>
<keyword evidence="6 7" id="KW-0472">Membrane</keyword>
<feature type="transmembrane region" description="Helical" evidence="7">
    <location>
        <begin position="140"/>
        <end position="161"/>
    </location>
</feature>
<dbReference type="InterPro" id="IPR020846">
    <property type="entry name" value="MFS_dom"/>
</dbReference>
<evidence type="ECO:0000256" key="4">
    <source>
        <dbReference type="ARBA" id="ARBA00022692"/>
    </source>
</evidence>
<evidence type="ECO:0000256" key="1">
    <source>
        <dbReference type="ARBA" id="ARBA00004651"/>
    </source>
</evidence>